<protein>
    <recommendedName>
        <fullName evidence="1">Transcriptional regulator-like domain-containing protein</fullName>
    </recommendedName>
</protein>
<comment type="caution">
    <text evidence="2">The sequence shown here is derived from an EMBL/GenBank/DDBJ whole genome shotgun (WGS) entry which is preliminary data.</text>
</comment>
<gene>
    <name evidence="2" type="ORF">D3227_39760</name>
</gene>
<dbReference type="Proteomes" id="UP000272706">
    <property type="component" value="Unassembled WGS sequence"/>
</dbReference>
<evidence type="ECO:0000259" key="1">
    <source>
        <dbReference type="Pfam" id="PF20109"/>
    </source>
</evidence>
<accession>A0A3A5K149</accession>
<organism evidence="2 3">
    <name type="scientific">Mesorhizobium waimense</name>
    <dbReference type="NCBI Taxonomy" id="1300307"/>
    <lineage>
        <taxon>Bacteria</taxon>
        <taxon>Pseudomonadati</taxon>
        <taxon>Pseudomonadota</taxon>
        <taxon>Alphaproteobacteria</taxon>
        <taxon>Hyphomicrobiales</taxon>
        <taxon>Phyllobacteriaceae</taxon>
        <taxon>Mesorhizobium</taxon>
    </lineage>
</organism>
<feature type="domain" description="Transcriptional regulator-like" evidence="1">
    <location>
        <begin position="25"/>
        <end position="91"/>
    </location>
</feature>
<evidence type="ECO:0000313" key="3">
    <source>
        <dbReference type="Proteomes" id="UP000272706"/>
    </source>
</evidence>
<sequence>MRLRDEGGQGSTIMPLSVAPDADQDWQDHSSYGCTAHLTLRGWAWEFLHRNSAFQSDLLAALQQAHRLSRGALIDVIASAGDLSRWGVLFR</sequence>
<proteinExistence type="predicted"/>
<dbReference type="InterPro" id="IPR045465">
    <property type="entry name" value="Trans_reg_dom"/>
</dbReference>
<reference evidence="2 3" key="1">
    <citation type="submission" date="2018-09" db="EMBL/GenBank/DDBJ databases">
        <title>Mesorhizobium carmichaelinearum sp. nov. isolated from Carmichaelinea spp. root nodules in New Zealand.</title>
        <authorList>
            <person name="De Meyer S.E."/>
        </authorList>
    </citation>
    <scope>NUCLEOTIDE SEQUENCE [LARGE SCALE GENOMIC DNA]</scope>
    <source>
        <strain evidence="2 3">ICMP19557</strain>
    </source>
</reference>
<dbReference type="EMBL" id="QZWZ01000115">
    <property type="protein sequence ID" value="RJT21396.1"/>
    <property type="molecule type" value="Genomic_DNA"/>
</dbReference>
<dbReference type="AlphaFoldDB" id="A0A3A5K149"/>
<dbReference type="Pfam" id="PF20109">
    <property type="entry name" value="Trans_reg_dom"/>
    <property type="match status" value="1"/>
</dbReference>
<keyword evidence="3" id="KW-1185">Reference proteome</keyword>
<name>A0A3A5K149_9HYPH</name>
<evidence type="ECO:0000313" key="2">
    <source>
        <dbReference type="EMBL" id="RJT21396.1"/>
    </source>
</evidence>